<dbReference type="Pfam" id="PF01653">
    <property type="entry name" value="DNA_ligase_aden"/>
    <property type="match status" value="1"/>
</dbReference>
<dbReference type="SMART" id="SM00532">
    <property type="entry name" value="LIGANc"/>
    <property type="match status" value="1"/>
</dbReference>
<feature type="binding site" evidence="15">
    <location>
        <position position="414"/>
    </location>
    <ligand>
        <name>Zn(2+)</name>
        <dbReference type="ChEBI" id="CHEBI:29105"/>
    </ligand>
</feature>
<dbReference type="Gene3D" id="6.20.10.30">
    <property type="match status" value="1"/>
</dbReference>
<evidence type="ECO:0000256" key="8">
    <source>
        <dbReference type="ARBA" id="ARBA00022833"/>
    </source>
</evidence>
<keyword evidence="7 15" id="KW-0227">DNA damage</keyword>
<dbReference type="InterPro" id="IPR018239">
    <property type="entry name" value="DNA_ligase_AS"/>
</dbReference>
<keyword evidence="5 15" id="KW-0235">DNA replication</keyword>
<dbReference type="GO" id="GO:0046872">
    <property type="term" value="F:metal ion binding"/>
    <property type="evidence" value="ECO:0007669"/>
    <property type="project" value="UniProtKB-KW"/>
</dbReference>
<dbReference type="NCBIfam" id="TIGR00575">
    <property type="entry name" value="dnlj"/>
    <property type="match status" value="1"/>
</dbReference>
<keyword evidence="18" id="KW-1185">Reference proteome</keyword>
<comment type="cofactor">
    <cofactor evidence="15">
        <name>Mg(2+)</name>
        <dbReference type="ChEBI" id="CHEBI:18420"/>
    </cofactor>
    <cofactor evidence="15">
        <name>Mn(2+)</name>
        <dbReference type="ChEBI" id="CHEBI:29035"/>
    </cofactor>
</comment>
<dbReference type="InterPro" id="IPR013839">
    <property type="entry name" value="DNAligase_adenylation"/>
</dbReference>
<evidence type="ECO:0000256" key="7">
    <source>
        <dbReference type="ARBA" id="ARBA00022763"/>
    </source>
</evidence>
<dbReference type="Proteomes" id="UP000662572">
    <property type="component" value="Unassembled WGS sequence"/>
</dbReference>
<evidence type="ECO:0000256" key="2">
    <source>
        <dbReference type="ARBA" id="ARBA00012722"/>
    </source>
</evidence>
<sequence>MTTDFDTAKTEHERLTAEINHHRALYYNEEAPELSDADYDVLEQQLRQLEAHYPQLVTTESPTETVGAPVSAKFAPVQHGIPMLSLDNAFAPEDVVDFVGRIRRFLKIDPLETIHFAAEPKIDGVSCSILYMNGELVRAATRGDGRLGEDITENVKTIRDIPHKLAGTGHPDRIEIRGEVYFPLDAFAAMNAAAADAGAKVFANPRNAASGALRQLDAQITASRPLHFFAYAWGEVSDPDFVATQSEALQKFRDWGFSVNPRSIRVFNAEGLLEVYDSLQLDRSQLGYDIDGVVYKVDRLDYQRRLGFVSRSPRWAIAHKFPAQQALTHLQAIDIQVGRIGTLTPVARLAPVTVGGVVVSNVTLHNADEIARKDIRIGDLVRVQRAGDVIPQIVGVELSERPANAVPYNFPTICPCTLKTEVVREVNAKGEEGVARRCSGEHACPHQRVEYLKHVVSRRVLDIEGLGEKQLLKFYEDGLISEPADVFKLEARDAVSLKKLKDREGMGDLSVKNLFKAIEDRRDISLERFIAALGIKHIGDTTAKLLARAYGSEPAFRAAMTAAVKDEPGARAAIIEQDQIGPSVAEALVAYFSNDHEVGIYERFLAELRVKDAEAVATGSSVSGKTVVFTGTLEKMTRDEAKTQAERLGAKVAGSVSAKTHIVVAGPGAGSKLKKAEELGVAVMTEDEWLTMIGV</sequence>
<evidence type="ECO:0000256" key="9">
    <source>
        <dbReference type="ARBA" id="ARBA00022842"/>
    </source>
</evidence>
<keyword evidence="8 15" id="KW-0862">Zinc</keyword>
<dbReference type="InterPro" id="IPR010994">
    <property type="entry name" value="RuvA_2-like"/>
</dbReference>
<reference evidence="17" key="2">
    <citation type="submission" date="2020-09" db="EMBL/GenBank/DDBJ databases">
        <authorList>
            <person name="Sun Q."/>
            <person name="Kim S."/>
        </authorList>
    </citation>
    <scope>NUCLEOTIDE SEQUENCE</scope>
    <source>
        <strain evidence="17">KCTC 32296</strain>
    </source>
</reference>
<comment type="function">
    <text evidence="1 15">DNA ligase that catalyzes the formation of phosphodiester linkages between 5'-phosphoryl and 3'-hydroxyl groups in double-stranded DNA using NAD as a coenzyme and as the energy source for the reaction. It is essential for DNA replication and repair of damaged DNA.</text>
</comment>
<keyword evidence="4 15" id="KW-0436">Ligase</keyword>
<keyword evidence="6 15" id="KW-0479">Metal-binding</keyword>
<dbReference type="SMART" id="SM00292">
    <property type="entry name" value="BRCT"/>
    <property type="match status" value="1"/>
</dbReference>
<dbReference type="Gene3D" id="3.40.50.10190">
    <property type="entry name" value="BRCT domain"/>
    <property type="match status" value="1"/>
</dbReference>
<dbReference type="PROSITE" id="PS01055">
    <property type="entry name" value="DNA_LIGASE_N1"/>
    <property type="match status" value="1"/>
</dbReference>
<dbReference type="InterPro" id="IPR041663">
    <property type="entry name" value="DisA/LigA_HHH"/>
</dbReference>
<accession>A0A918Q2R6</accession>
<evidence type="ECO:0000256" key="4">
    <source>
        <dbReference type="ARBA" id="ARBA00022598"/>
    </source>
</evidence>
<dbReference type="AlphaFoldDB" id="A0A918Q2R6"/>
<feature type="active site" description="N6-AMP-lysine intermediate" evidence="15">
    <location>
        <position position="121"/>
    </location>
</feature>
<dbReference type="NCBIfam" id="NF005932">
    <property type="entry name" value="PRK07956.1"/>
    <property type="match status" value="1"/>
</dbReference>
<dbReference type="GO" id="GO:0003911">
    <property type="term" value="F:DNA ligase (NAD+) activity"/>
    <property type="evidence" value="ECO:0007669"/>
    <property type="project" value="UniProtKB-UniRule"/>
</dbReference>
<feature type="binding site" evidence="15">
    <location>
        <begin position="36"/>
        <end position="40"/>
    </location>
    <ligand>
        <name>NAD(+)</name>
        <dbReference type="ChEBI" id="CHEBI:57540"/>
    </ligand>
</feature>
<evidence type="ECO:0000313" key="17">
    <source>
        <dbReference type="EMBL" id="GGZ29743.1"/>
    </source>
</evidence>
<keyword evidence="10 15" id="KW-0520">NAD</keyword>
<dbReference type="GO" id="GO:0006281">
    <property type="term" value="P:DNA repair"/>
    <property type="evidence" value="ECO:0007669"/>
    <property type="project" value="UniProtKB-KW"/>
</dbReference>
<dbReference type="InterPro" id="IPR013840">
    <property type="entry name" value="DNAligase_N"/>
</dbReference>
<feature type="binding site" evidence="15">
    <location>
        <position position="142"/>
    </location>
    <ligand>
        <name>NAD(+)</name>
        <dbReference type="ChEBI" id="CHEBI:57540"/>
    </ligand>
</feature>
<evidence type="ECO:0000256" key="5">
    <source>
        <dbReference type="ARBA" id="ARBA00022705"/>
    </source>
</evidence>
<dbReference type="InterPro" id="IPR004150">
    <property type="entry name" value="NAD_DNA_ligase_OB"/>
</dbReference>
<evidence type="ECO:0000256" key="14">
    <source>
        <dbReference type="ARBA" id="ARBA00060881"/>
    </source>
</evidence>
<dbReference type="SUPFAM" id="SSF52113">
    <property type="entry name" value="BRCT domain"/>
    <property type="match status" value="1"/>
</dbReference>
<dbReference type="SUPFAM" id="SSF50249">
    <property type="entry name" value="Nucleic acid-binding proteins"/>
    <property type="match status" value="1"/>
</dbReference>
<dbReference type="Gene3D" id="2.40.50.140">
    <property type="entry name" value="Nucleic acid-binding proteins"/>
    <property type="match status" value="1"/>
</dbReference>
<feature type="binding site" evidence="15">
    <location>
        <position position="416"/>
    </location>
    <ligand>
        <name>Zn(2+)</name>
        <dbReference type="ChEBI" id="CHEBI:29105"/>
    </ligand>
</feature>
<dbReference type="InterPro" id="IPR001357">
    <property type="entry name" value="BRCT_dom"/>
</dbReference>
<dbReference type="Pfam" id="PF03120">
    <property type="entry name" value="OB_DNA_ligase"/>
    <property type="match status" value="1"/>
</dbReference>
<name>A0A918Q2R6_9CAUL</name>
<dbReference type="CDD" id="cd00114">
    <property type="entry name" value="LIGANc"/>
    <property type="match status" value="1"/>
</dbReference>
<dbReference type="InterPro" id="IPR001679">
    <property type="entry name" value="DNA_ligase"/>
</dbReference>
<evidence type="ECO:0000256" key="11">
    <source>
        <dbReference type="ARBA" id="ARBA00023204"/>
    </source>
</evidence>
<comment type="catalytic activity">
    <reaction evidence="13 15">
        <text>NAD(+) + (deoxyribonucleotide)n-3'-hydroxyl + 5'-phospho-(deoxyribonucleotide)m = (deoxyribonucleotide)n+m + AMP + beta-nicotinamide D-nucleotide.</text>
        <dbReference type="EC" id="6.5.1.2"/>
    </reaction>
</comment>
<dbReference type="HAMAP" id="MF_01588">
    <property type="entry name" value="DNA_ligase_A"/>
    <property type="match status" value="1"/>
</dbReference>
<dbReference type="SUPFAM" id="SSF56091">
    <property type="entry name" value="DNA ligase/mRNA capping enzyme, catalytic domain"/>
    <property type="match status" value="1"/>
</dbReference>
<keyword evidence="12 15" id="KW-0464">Manganese</keyword>
<evidence type="ECO:0000256" key="12">
    <source>
        <dbReference type="ARBA" id="ARBA00023211"/>
    </source>
</evidence>
<dbReference type="PANTHER" id="PTHR23389">
    <property type="entry name" value="CHROMOSOME TRANSMISSION FIDELITY FACTOR 18"/>
    <property type="match status" value="1"/>
</dbReference>
<dbReference type="EC" id="6.5.1.2" evidence="2 15"/>
<dbReference type="FunFam" id="2.40.50.140:FF:000012">
    <property type="entry name" value="DNA ligase"/>
    <property type="match status" value="1"/>
</dbReference>
<evidence type="ECO:0000256" key="6">
    <source>
        <dbReference type="ARBA" id="ARBA00022723"/>
    </source>
</evidence>
<evidence type="ECO:0000256" key="10">
    <source>
        <dbReference type="ARBA" id="ARBA00023027"/>
    </source>
</evidence>
<proteinExistence type="inferred from homology"/>
<dbReference type="Pfam" id="PF00533">
    <property type="entry name" value="BRCT"/>
    <property type="match status" value="1"/>
</dbReference>
<dbReference type="SUPFAM" id="SSF47781">
    <property type="entry name" value="RuvA domain 2-like"/>
    <property type="match status" value="1"/>
</dbReference>
<keyword evidence="9 15" id="KW-0460">Magnesium</keyword>
<dbReference type="GO" id="GO:0006260">
    <property type="term" value="P:DNA replication"/>
    <property type="evidence" value="ECO:0007669"/>
    <property type="project" value="UniProtKB-KW"/>
</dbReference>
<organism evidence="17 18">
    <name type="scientific">Asticcacaulis endophyticus</name>
    <dbReference type="NCBI Taxonomy" id="1395890"/>
    <lineage>
        <taxon>Bacteria</taxon>
        <taxon>Pseudomonadati</taxon>
        <taxon>Pseudomonadota</taxon>
        <taxon>Alphaproteobacteria</taxon>
        <taxon>Caulobacterales</taxon>
        <taxon>Caulobacteraceae</taxon>
        <taxon>Asticcacaulis</taxon>
    </lineage>
</organism>
<feature type="binding site" evidence="15">
    <location>
        <position position="444"/>
    </location>
    <ligand>
        <name>Zn(2+)</name>
        <dbReference type="ChEBI" id="CHEBI:29105"/>
    </ligand>
</feature>
<comment type="similarity">
    <text evidence="14 15">Belongs to the NAD-dependent DNA ligase family. LigA subfamily.</text>
</comment>
<dbReference type="RefSeq" id="WP_189485726.1">
    <property type="nucleotide sequence ID" value="NZ_BMZB01000001.1"/>
</dbReference>
<dbReference type="Gene3D" id="1.10.150.20">
    <property type="entry name" value="5' to 3' exonuclease, C-terminal subdomain"/>
    <property type="match status" value="2"/>
</dbReference>
<feature type="binding site" evidence="15">
    <location>
        <position position="296"/>
    </location>
    <ligand>
        <name>NAD(+)</name>
        <dbReference type="ChEBI" id="CHEBI:57540"/>
    </ligand>
</feature>
<dbReference type="PANTHER" id="PTHR23389:SF9">
    <property type="entry name" value="DNA LIGASE"/>
    <property type="match status" value="1"/>
</dbReference>
<evidence type="ECO:0000256" key="3">
    <source>
        <dbReference type="ARBA" id="ARBA00013308"/>
    </source>
</evidence>
<dbReference type="Gene3D" id="1.10.287.610">
    <property type="entry name" value="Helix hairpin bin"/>
    <property type="match status" value="1"/>
</dbReference>
<dbReference type="GO" id="GO:0005829">
    <property type="term" value="C:cytosol"/>
    <property type="evidence" value="ECO:0007669"/>
    <property type="project" value="TreeGrafter"/>
</dbReference>
<reference evidence="17" key="1">
    <citation type="journal article" date="2014" name="Int. J. Syst. Evol. Microbiol.">
        <title>Complete genome sequence of Corynebacterium casei LMG S-19264T (=DSM 44701T), isolated from a smear-ripened cheese.</title>
        <authorList>
            <consortium name="US DOE Joint Genome Institute (JGI-PGF)"/>
            <person name="Walter F."/>
            <person name="Albersmeier A."/>
            <person name="Kalinowski J."/>
            <person name="Ruckert C."/>
        </authorList>
    </citation>
    <scope>NUCLEOTIDE SEQUENCE</scope>
    <source>
        <strain evidence="17">KCTC 32296</strain>
    </source>
</reference>
<dbReference type="CDD" id="cd17748">
    <property type="entry name" value="BRCT_DNA_ligase_like"/>
    <property type="match status" value="1"/>
</dbReference>
<dbReference type="InterPro" id="IPR036420">
    <property type="entry name" value="BRCT_dom_sf"/>
</dbReference>
<feature type="binding site" evidence="15">
    <location>
        <position position="438"/>
    </location>
    <ligand>
        <name>Zn(2+)</name>
        <dbReference type="ChEBI" id="CHEBI:29105"/>
    </ligand>
</feature>
<dbReference type="InterPro" id="IPR012340">
    <property type="entry name" value="NA-bd_OB-fold"/>
</dbReference>
<feature type="binding site" evidence="15">
    <location>
        <position position="119"/>
    </location>
    <ligand>
        <name>NAD(+)</name>
        <dbReference type="ChEBI" id="CHEBI:57540"/>
    </ligand>
</feature>
<dbReference type="FunFam" id="3.30.470.30:FF:000001">
    <property type="entry name" value="DNA ligase"/>
    <property type="match status" value="1"/>
</dbReference>
<feature type="binding site" evidence="15">
    <location>
        <begin position="85"/>
        <end position="86"/>
    </location>
    <ligand>
        <name>NAD(+)</name>
        <dbReference type="ChEBI" id="CHEBI:57540"/>
    </ligand>
</feature>
<comment type="caution">
    <text evidence="17">The sequence shown here is derived from an EMBL/GenBank/DDBJ whole genome shotgun (WGS) entry which is preliminary data.</text>
</comment>
<evidence type="ECO:0000313" key="18">
    <source>
        <dbReference type="Proteomes" id="UP000662572"/>
    </source>
</evidence>
<feature type="binding site" evidence="15">
    <location>
        <position position="320"/>
    </location>
    <ligand>
        <name>NAD(+)</name>
        <dbReference type="ChEBI" id="CHEBI:57540"/>
    </ligand>
</feature>
<evidence type="ECO:0000256" key="1">
    <source>
        <dbReference type="ARBA" id="ARBA00004067"/>
    </source>
</evidence>
<feature type="domain" description="BRCT" evidence="16">
    <location>
        <begin position="617"/>
        <end position="690"/>
    </location>
</feature>
<evidence type="ECO:0000256" key="13">
    <source>
        <dbReference type="ARBA" id="ARBA00034005"/>
    </source>
</evidence>
<dbReference type="Pfam" id="PF12826">
    <property type="entry name" value="HHH_2"/>
    <property type="match status" value="1"/>
</dbReference>
<evidence type="ECO:0000256" key="15">
    <source>
        <dbReference type="HAMAP-Rule" id="MF_01588"/>
    </source>
</evidence>
<keyword evidence="11 15" id="KW-0234">DNA repair</keyword>
<dbReference type="EMBL" id="BMZB01000001">
    <property type="protein sequence ID" value="GGZ29743.1"/>
    <property type="molecule type" value="Genomic_DNA"/>
</dbReference>
<dbReference type="Gene3D" id="3.30.470.30">
    <property type="entry name" value="DNA ligase/mRNA capping enzyme"/>
    <property type="match status" value="1"/>
</dbReference>
<evidence type="ECO:0000259" key="16">
    <source>
        <dbReference type="PROSITE" id="PS50172"/>
    </source>
</evidence>
<dbReference type="PROSITE" id="PS50172">
    <property type="entry name" value="BRCT"/>
    <property type="match status" value="1"/>
</dbReference>
<feature type="binding site" evidence="15">
    <location>
        <position position="179"/>
    </location>
    <ligand>
        <name>NAD(+)</name>
        <dbReference type="ChEBI" id="CHEBI:57540"/>
    </ligand>
</feature>
<protein>
    <recommendedName>
        <fullName evidence="3 15">DNA ligase</fullName>
        <ecNumber evidence="2 15">6.5.1.2</ecNumber>
    </recommendedName>
    <alternativeName>
        <fullName evidence="15">Polydeoxyribonucleotide synthase [NAD(+)]</fullName>
    </alternativeName>
</protein>
<dbReference type="PIRSF" id="PIRSF001604">
    <property type="entry name" value="LigA"/>
    <property type="match status" value="1"/>
</dbReference>
<gene>
    <name evidence="15 17" type="primary">ligA</name>
    <name evidence="17" type="ORF">GCM10011273_14770</name>
</gene>